<dbReference type="InterPro" id="IPR000805">
    <property type="entry name" value="Glyco_hydro_26"/>
</dbReference>
<keyword evidence="5" id="KW-0732">Signal</keyword>
<dbReference type="SUPFAM" id="SSF51445">
    <property type="entry name" value="(Trans)glycosidases"/>
    <property type="match status" value="1"/>
</dbReference>
<gene>
    <name evidence="7" type="ORF">GCM10011579_072390</name>
</gene>
<dbReference type="InterPro" id="IPR017853">
    <property type="entry name" value="GH"/>
</dbReference>
<evidence type="ECO:0000256" key="4">
    <source>
        <dbReference type="PROSITE-ProRule" id="PRU01100"/>
    </source>
</evidence>
<name>A0A917YCV6_9ACTN</name>
<dbReference type="InterPro" id="IPR022790">
    <property type="entry name" value="GH26_dom"/>
</dbReference>
<dbReference type="PANTHER" id="PTHR40079:SF4">
    <property type="entry name" value="GH26 DOMAIN-CONTAINING PROTEIN-RELATED"/>
    <property type="match status" value="1"/>
</dbReference>
<dbReference type="EMBL" id="BMMM01000016">
    <property type="protein sequence ID" value="GGN83498.1"/>
    <property type="molecule type" value="Genomic_DNA"/>
</dbReference>
<proteinExistence type="inferred from homology"/>
<feature type="active site" description="Nucleophile" evidence="4">
    <location>
        <position position="258"/>
    </location>
</feature>
<dbReference type="PROSITE" id="PS51764">
    <property type="entry name" value="GH26"/>
    <property type="match status" value="1"/>
</dbReference>
<keyword evidence="3 4" id="KW-0326">Glycosidase</keyword>
<protein>
    <recommendedName>
        <fullName evidence="6">GH26 domain-containing protein</fullName>
    </recommendedName>
</protein>
<dbReference type="GO" id="GO:0006080">
    <property type="term" value="P:substituted mannan metabolic process"/>
    <property type="evidence" value="ECO:0007669"/>
    <property type="project" value="InterPro"/>
</dbReference>
<evidence type="ECO:0000256" key="2">
    <source>
        <dbReference type="ARBA" id="ARBA00022801"/>
    </source>
</evidence>
<dbReference type="Proteomes" id="UP000600365">
    <property type="component" value="Unassembled WGS sequence"/>
</dbReference>
<reference evidence="7 8" key="1">
    <citation type="journal article" date="2014" name="Int. J. Syst. Evol. Microbiol.">
        <title>Complete genome sequence of Corynebacterium casei LMG S-19264T (=DSM 44701T), isolated from a smear-ripened cheese.</title>
        <authorList>
            <consortium name="US DOE Joint Genome Institute (JGI-PGF)"/>
            <person name="Walter F."/>
            <person name="Albersmeier A."/>
            <person name="Kalinowski J."/>
            <person name="Ruckert C."/>
        </authorList>
    </citation>
    <scope>NUCLEOTIDE SEQUENCE [LARGE SCALE GENOMIC DNA]</scope>
    <source>
        <strain evidence="7 8">CGMCC 4.7111</strain>
    </source>
</reference>
<evidence type="ECO:0000259" key="6">
    <source>
        <dbReference type="PROSITE" id="PS51764"/>
    </source>
</evidence>
<feature type="active site" description="Proton donor" evidence="4">
    <location>
        <position position="152"/>
    </location>
</feature>
<keyword evidence="8" id="KW-1185">Reference proteome</keyword>
<evidence type="ECO:0000256" key="1">
    <source>
        <dbReference type="ARBA" id="ARBA00007754"/>
    </source>
</evidence>
<dbReference type="Pfam" id="PF02156">
    <property type="entry name" value="Glyco_hydro_26"/>
    <property type="match status" value="1"/>
</dbReference>
<evidence type="ECO:0000313" key="7">
    <source>
        <dbReference type="EMBL" id="GGN83498.1"/>
    </source>
</evidence>
<comment type="caution">
    <text evidence="7">The sequence shown here is derived from an EMBL/GenBank/DDBJ whole genome shotgun (WGS) entry which is preliminary data.</text>
</comment>
<dbReference type="PANTHER" id="PTHR40079">
    <property type="entry name" value="MANNAN ENDO-1,4-BETA-MANNOSIDASE E-RELATED"/>
    <property type="match status" value="1"/>
</dbReference>
<evidence type="ECO:0000256" key="5">
    <source>
        <dbReference type="SAM" id="SignalP"/>
    </source>
</evidence>
<evidence type="ECO:0000256" key="3">
    <source>
        <dbReference type="ARBA" id="ARBA00023295"/>
    </source>
</evidence>
<dbReference type="Gene3D" id="3.20.20.80">
    <property type="entry name" value="Glycosidases"/>
    <property type="match status" value="1"/>
</dbReference>
<keyword evidence="2 4" id="KW-0378">Hydrolase</keyword>
<dbReference type="GO" id="GO:0016985">
    <property type="term" value="F:mannan endo-1,4-beta-mannosidase activity"/>
    <property type="evidence" value="ECO:0007669"/>
    <property type="project" value="InterPro"/>
</dbReference>
<feature type="chain" id="PRO_5037954345" description="GH26 domain-containing protein" evidence="5">
    <location>
        <begin position="33"/>
        <end position="327"/>
    </location>
</feature>
<accession>A0A917YCV6</accession>
<sequence length="327" mass="36119">MRVSRATTALFMTLFVLMFGGTACTPATTAHAGAAASGELAYDVSPLLQPPKKYFGVSRQKAPNSMEPVDDYARMVGKKPNLIAYYAAWGDGFDATGVRNAWNSGALTVVSWEPKTISLTRIADGVSDAYIKKYATAARLLNVPIAISFADEMNGDWEKWGTTGTTPKEYVRAWRHIHDVFEDVGATNVIWAWSPNIIDPTGRHHVALKPFYPGEGYVDWVGLIGYFTDWDPHTFEGLFGPTVQEVRRFTNKPLLLLETAAMPGEHRAGDVRALFDGVSAAPDIIGFAWFDYKARAEWRLSVNPDGLAEFRRLAANDLYGFDVRKVG</sequence>
<dbReference type="PROSITE" id="PS51257">
    <property type="entry name" value="PROKAR_LIPOPROTEIN"/>
    <property type="match status" value="1"/>
</dbReference>
<comment type="similarity">
    <text evidence="1 4">Belongs to the glycosyl hydrolase 26 family.</text>
</comment>
<evidence type="ECO:0000313" key="8">
    <source>
        <dbReference type="Proteomes" id="UP000600365"/>
    </source>
</evidence>
<dbReference type="AlphaFoldDB" id="A0A917YCV6"/>
<dbReference type="RefSeq" id="WP_189190322.1">
    <property type="nucleotide sequence ID" value="NZ_BMMM01000016.1"/>
</dbReference>
<feature type="domain" description="GH26" evidence="6">
    <location>
        <begin position="35"/>
        <end position="323"/>
    </location>
</feature>
<feature type="signal peptide" evidence="5">
    <location>
        <begin position="1"/>
        <end position="32"/>
    </location>
</feature>
<organism evidence="7 8">
    <name type="scientific">Streptomyces albiflavescens</name>
    <dbReference type="NCBI Taxonomy" id="1623582"/>
    <lineage>
        <taxon>Bacteria</taxon>
        <taxon>Bacillati</taxon>
        <taxon>Actinomycetota</taxon>
        <taxon>Actinomycetes</taxon>
        <taxon>Kitasatosporales</taxon>
        <taxon>Streptomycetaceae</taxon>
        <taxon>Streptomyces</taxon>
    </lineage>
</organism>